<sequence length="603" mass="67428">MAEEREEEEEEEEEEEKEEEGGEEKRNRLSGKRADSREKEEGRKRKGFLFFAKGRTVTEEAWNEQISTMYVTENVFISYASLTEGTIVSHGYSGVLVAEHWVLAHGSMLAPVLSRSRDFLRFFTVLNSGDLAMAQASEQLFDDLTFQIHHRNHSLKKSGKLVAVWKCPLLEETLENSLKNFTFEKQHDFDRLLLPVFLMIKCESFESSDETIGREKDWTFVESKQLGGESEVTDKAKVKQVLLQLAKQAAVGKITKGAIIELVSTPFGNAFFIDSVSRGIIGNLLGTNQCLIVIDVTSFPGCEGSPVFLINDCGRGNICGMVIASLSRYRGEWVNCTFAVNLLSLLKRILQSRVLKDDSRCLSCEILPFTWPSLPEIDTLEKSIAIVKCGPNWGTATLVDEQSGTFITCAHVVTMAPERKIKLATCIIDTDKFEWFAEANLIYKTPTERPYDIAVLKIDLKFKEPSMKAIELADTDAQKGEEILSIGFPISLKGRPTISSGIVSKTWRHMFQTNCCVHGGVSGGPIVRRANFKMLGIVVCNVALSNDSVLYPRLCMAIPTTVFKKPLDDYLRTADPKALEGLTQYDKSVASTWNFAPFLPSNM</sequence>
<keyword evidence="1" id="KW-0378">Hydrolase</keyword>
<dbReference type="Pfam" id="PF13365">
    <property type="entry name" value="Trypsin_2"/>
    <property type="match status" value="1"/>
</dbReference>
<evidence type="ECO:0000256" key="2">
    <source>
        <dbReference type="SAM" id="MobiDB-lite"/>
    </source>
</evidence>
<reference evidence="4" key="1">
    <citation type="submission" date="2025-08" db="UniProtKB">
        <authorList>
            <consortium name="RefSeq"/>
        </authorList>
    </citation>
    <scope>IDENTIFICATION</scope>
</reference>
<dbReference type="RefSeq" id="XP_048265261.1">
    <property type="nucleotide sequence ID" value="XM_048409304.1"/>
</dbReference>
<dbReference type="EC" id="3.4.21.-" evidence="1"/>
<dbReference type="OrthoDB" id="17845at2759"/>
<dbReference type="SUPFAM" id="SSF50494">
    <property type="entry name" value="Trypsin-like serine proteases"/>
    <property type="match status" value="2"/>
</dbReference>
<dbReference type="Proteomes" id="UP000835206">
    <property type="component" value="Chromosome 10"/>
</dbReference>
<proteinExistence type="inferred from homology"/>
<feature type="region of interest" description="Disordered" evidence="2">
    <location>
        <begin position="1"/>
        <end position="40"/>
    </location>
</feature>
<comment type="PTM">
    <text evidence="1">The full-lengh TYSND1 is the active the proteolytic processing of PTS1- and PTS2-proteins and in self-cleavage, and intermolecular self-cleavage of TYSND1 down-regulates its protease activity.</text>
</comment>
<dbReference type="PANTHER" id="PTHR21004">
    <property type="entry name" value="SERINE PROTEASE-RELATED"/>
    <property type="match status" value="1"/>
</dbReference>
<evidence type="ECO:0000256" key="1">
    <source>
        <dbReference type="PIRNR" id="PIRNR037989"/>
    </source>
</evidence>
<protein>
    <recommendedName>
        <fullName evidence="1">Peroxisomal leader peptide-processing protease</fullName>
        <ecNumber evidence="1">3.4.21.-</ecNumber>
    </recommendedName>
</protein>
<feature type="compositionally biased region" description="Basic and acidic residues" evidence="2">
    <location>
        <begin position="23"/>
        <end position="40"/>
    </location>
</feature>
<evidence type="ECO:0000313" key="4">
    <source>
        <dbReference type="RefSeq" id="XP_048265261.1"/>
    </source>
</evidence>
<gene>
    <name evidence="4" type="primary">LOC100651810</name>
</gene>
<evidence type="ECO:0000313" key="3">
    <source>
        <dbReference type="Proteomes" id="UP000835206"/>
    </source>
</evidence>
<dbReference type="InterPro" id="IPR009003">
    <property type="entry name" value="Peptidase_S1_PA"/>
</dbReference>
<comment type="similarity">
    <text evidence="1">Belongs to the peptidase S1B family.</text>
</comment>
<dbReference type="InterPro" id="IPR039245">
    <property type="entry name" value="TYSND1/DEG15"/>
</dbReference>
<dbReference type="GO" id="GO:0031998">
    <property type="term" value="P:regulation of fatty acid beta-oxidation"/>
    <property type="evidence" value="ECO:0007669"/>
    <property type="project" value="TreeGrafter"/>
</dbReference>
<keyword evidence="1 4" id="KW-0645">Protease</keyword>
<dbReference type="GeneID" id="100651810"/>
<dbReference type="GO" id="GO:0016485">
    <property type="term" value="P:protein processing"/>
    <property type="evidence" value="ECO:0007669"/>
    <property type="project" value="InterPro"/>
</dbReference>
<keyword evidence="3" id="KW-1185">Reference proteome</keyword>
<keyword evidence="1" id="KW-0720">Serine protease</keyword>
<dbReference type="PANTHER" id="PTHR21004:SF0">
    <property type="entry name" value="PEROXISOMAL LEADER PEPTIDE-PROCESSING PROTEASE"/>
    <property type="match status" value="1"/>
</dbReference>
<comment type="subcellular location">
    <subcellularLocation>
        <location evidence="1">Peroxisome</location>
    </subcellularLocation>
</comment>
<dbReference type="GO" id="GO:0004252">
    <property type="term" value="F:serine-type endopeptidase activity"/>
    <property type="evidence" value="ECO:0007669"/>
    <property type="project" value="InterPro"/>
</dbReference>
<comment type="function">
    <text evidence="1">Peroxisomal protease that mediates both the removal of the leader peptide from proteins containing a PTS2 target sequence and processes several PTS1-containing proteins. Catalyzes the processing of PTS1-proteins involved in the peroxisomal beta-oxidation of fatty acids.</text>
</comment>
<feature type="compositionally biased region" description="Acidic residues" evidence="2">
    <location>
        <begin position="1"/>
        <end position="22"/>
    </location>
</feature>
<name>A0A9C6WAT3_BOMTE</name>
<dbReference type="Gene3D" id="2.40.10.10">
    <property type="entry name" value="Trypsin-like serine proteases"/>
    <property type="match status" value="2"/>
</dbReference>
<dbReference type="GO" id="GO:0005777">
    <property type="term" value="C:peroxisome"/>
    <property type="evidence" value="ECO:0007669"/>
    <property type="project" value="UniProtKB-SubCell"/>
</dbReference>
<dbReference type="AlphaFoldDB" id="A0A9C6WAT3"/>
<organism evidence="3 4">
    <name type="scientific">Bombus terrestris</name>
    <name type="common">Buff-tailed bumblebee</name>
    <name type="synonym">Apis terrestris</name>
    <dbReference type="NCBI Taxonomy" id="30195"/>
    <lineage>
        <taxon>Eukaryota</taxon>
        <taxon>Metazoa</taxon>
        <taxon>Ecdysozoa</taxon>
        <taxon>Arthropoda</taxon>
        <taxon>Hexapoda</taxon>
        <taxon>Insecta</taxon>
        <taxon>Pterygota</taxon>
        <taxon>Neoptera</taxon>
        <taxon>Endopterygota</taxon>
        <taxon>Hymenoptera</taxon>
        <taxon>Apocrita</taxon>
        <taxon>Aculeata</taxon>
        <taxon>Apoidea</taxon>
        <taxon>Anthophila</taxon>
        <taxon>Apidae</taxon>
        <taxon>Bombus</taxon>
        <taxon>Bombus</taxon>
    </lineage>
</organism>
<keyword evidence="1" id="KW-0576">Peroxisome</keyword>
<dbReference type="InterPro" id="IPR043504">
    <property type="entry name" value="Peptidase_S1_PA_chymotrypsin"/>
</dbReference>
<accession>A0A9C6WAT3</accession>